<dbReference type="InterPro" id="IPR029024">
    <property type="entry name" value="TerB-like"/>
</dbReference>
<dbReference type="EMBL" id="JBHTHY010000003">
    <property type="protein sequence ID" value="MFD0796196.1"/>
    <property type="molecule type" value="Genomic_DNA"/>
</dbReference>
<proteinExistence type="predicted"/>
<dbReference type="Pfam" id="PF05099">
    <property type="entry name" value="TerB"/>
    <property type="match status" value="1"/>
</dbReference>
<dbReference type="SUPFAM" id="SSF158682">
    <property type="entry name" value="TerB-like"/>
    <property type="match status" value="1"/>
</dbReference>
<sequence length="104" mass="11690">MELNLAEKLAIIKMIYSMVHADGIVHSGEINEVGKLMKLIDFDSNQIQYAQNIEESQSVAILQKMTDDKKKGLTKILEDLAKSDGFVHEKEIELLNNVLASMEV</sequence>
<dbReference type="Gene3D" id="1.10.3680.10">
    <property type="entry name" value="TerB-like"/>
    <property type="match status" value="1"/>
</dbReference>
<dbReference type="InterPro" id="IPR007791">
    <property type="entry name" value="DjlA_N"/>
</dbReference>
<dbReference type="RefSeq" id="WP_379931880.1">
    <property type="nucleotide sequence ID" value="NZ_JBHTHY010000003.1"/>
</dbReference>
<evidence type="ECO:0000259" key="1">
    <source>
        <dbReference type="Pfam" id="PF05099"/>
    </source>
</evidence>
<dbReference type="Proteomes" id="UP001597012">
    <property type="component" value="Unassembled WGS sequence"/>
</dbReference>
<gene>
    <name evidence="2" type="ORF">ACFQZJ_01890</name>
</gene>
<accession>A0ABW3AYR1</accession>
<feature type="domain" description="Co-chaperone DjlA N-terminal" evidence="1">
    <location>
        <begin position="9"/>
        <end position="100"/>
    </location>
</feature>
<organism evidence="2 3">
    <name type="scientific">Maribacter chungangensis</name>
    <dbReference type="NCBI Taxonomy" id="1069117"/>
    <lineage>
        <taxon>Bacteria</taxon>
        <taxon>Pseudomonadati</taxon>
        <taxon>Bacteroidota</taxon>
        <taxon>Flavobacteriia</taxon>
        <taxon>Flavobacteriales</taxon>
        <taxon>Flavobacteriaceae</taxon>
        <taxon>Maribacter</taxon>
    </lineage>
</organism>
<protein>
    <submittedName>
        <fullName evidence="2">TerB family tellurite resistance protein</fullName>
    </submittedName>
</protein>
<comment type="caution">
    <text evidence="2">The sequence shown here is derived from an EMBL/GenBank/DDBJ whole genome shotgun (WGS) entry which is preliminary data.</text>
</comment>
<name>A0ABW3AYR1_9FLAO</name>
<evidence type="ECO:0000313" key="3">
    <source>
        <dbReference type="Proteomes" id="UP001597012"/>
    </source>
</evidence>
<evidence type="ECO:0000313" key="2">
    <source>
        <dbReference type="EMBL" id="MFD0796196.1"/>
    </source>
</evidence>
<reference evidence="3" key="1">
    <citation type="journal article" date="2019" name="Int. J. Syst. Evol. Microbiol.">
        <title>The Global Catalogue of Microorganisms (GCM) 10K type strain sequencing project: providing services to taxonomists for standard genome sequencing and annotation.</title>
        <authorList>
            <consortium name="The Broad Institute Genomics Platform"/>
            <consortium name="The Broad Institute Genome Sequencing Center for Infectious Disease"/>
            <person name="Wu L."/>
            <person name="Ma J."/>
        </authorList>
    </citation>
    <scope>NUCLEOTIDE SEQUENCE [LARGE SCALE GENOMIC DNA]</scope>
    <source>
        <strain evidence="3">CCUG 61948</strain>
    </source>
</reference>
<keyword evidence="3" id="KW-1185">Reference proteome</keyword>